<dbReference type="SUPFAM" id="SSF52047">
    <property type="entry name" value="RNI-like"/>
    <property type="match status" value="1"/>
</dbReference>
<keyword evidence="2" id="KW-1185">Reference proteome</keyword>
<reference evidence="1" key="1">
    <citation type="journal article" date="2020" name="Fungal Divers.">
        <title>Resolving the Mortierellaceae phylogeny through synthesis of multi-gene phylogenetics and phylogenomics.</title>
        <authorList>
            <person name="Vandepol N."/>
            <person name="Liber J."/>
            <person name="Desiro A."/>
            <person name="Na H."/>
            <person name="Kennedy M."/>
            <person name="Barry K."/>
            <person name="Grigoriev I.V."/>
            <person name="Miller A.N."/>
            <person name="O'Donnell K."/>
            <person name="Stajich J.E."/>
            <person name="Bonito G."/>
        </authorList>
    </citation>
    <scope>NUCLEOTIDE SEQUENCE</scope>
    <source>
        <strain evidence="1">NVP60</strain>
    </source>
</reference>
<dbReference type="Proteomes" id="UP000823405">
    <property type="component" value="Unassembled WGS sequence"/>
</dbReference>
<dbReference type="Gene3D" id="3.80.10.10">
    <property type="entry name" value="Ribonuclease Inhibitor"/>
    <property type="match status" value="1"/>
</dbReference>
<evidence type="ECO:0000313" key="1">
    <source>
        <dbReference type="EMBL" id="KAG0302821.1"/>
    </source>
</evidence>
<gene>
    <name evidence="1" type="ORF">BGZ97_002160</name>
</gene>
<dbReference type="OrthoDB" id="2375864at2759"/>
<comment type="caution">
    <text evidence="1">The sequence shown here is derived from an EMBL/GenBank/DDBJ whole genome shotgun (WGS) entry which is preliminary data.</text>
</comment>
<name>A0A9P6QZ72_9FUNG</name>
<protein>
    <submittedName>
        <fullName evidence="1">Uncharacterized protein</fullName>
    </submittedName>
</protein>
<proteinExistence type="predicted"/>
<accession>A0A9P6QZ72</accession>
<sequence>MRTCRSHYHLGLPFLFRTVDTEKSGKLLTHSECVRSFTRNLHLVHEITCNSTFLDLYHRHTSSATASGAAFNSPTPSSSRLNNLTHLHFIPTLSYKHLLAPKRSNEHIAHLNHAMRLSPSLRNIVVELLPITNETGLLHLNRGIKGCSRLETMNITLLIPESQTKPVATSIFLSAPNSLKVFQLELMNQNKSRSLFGPELGDPNPWVQDYIMSLPQTPRTNLKEWSVVGDCHFVFEDTLQMLDKCPEIVTCGMPPFMTNLADNYVAPLFLVYNPKLKSMAQWNKVPATHSSVIVSVAKIMPPRTLETFRYRARPYTIIPLGSSLQGHFPSLINIALDCGAMLGSDTIRAILVNCPNLEEFEVRFHSYIRLQDAVAKPWASTKIRKLELAVDFDDIDKTTLDEDWGKLSTKKKAVLRQMDALYQRIGSLTNLTHLDLKVRAELNDNLSDPSDPFATIGLCNYADVYLPRLMKLGGDMTSRNRGWLNCLAGLKKLEVINGSFAQDARRAESVMGQAEVEWIATNWPKLTQAAFYYVDEKYPKKSFERALPPHMKWLTKHRPDLDITTLTPFCKGR</sequence>
<dbReference type="AlphaFoldDB" id="A0A9P6QZ72"/>
<evidence type="ECO:0000313" key="2">
    <source>
        <dbReference type="Proteomes" id="UP000823405"/>
    </source>
</evidence>
<dbReference type="EMBL" id="JAAAIN010001465">
    <property type="protein sequence ID" value="KAG0302821.1"/>
    <property type="molecule type" value="Genomic_DNA"/>
</dbReference>
<dbReference type="InterPro" id="IPR032675">
    <property type="entry name" value="LRR_dom_sf"/>
</dbReference>
<organism evidence="1 2">
    <name type="scientific">Linnemannia gamsii</name>
    <dbReference type="NCBI Taxonomy" id="64522"/>
    <lineage>
        <taxon>Eukaryota</taxon>
        <taxon>Fungi</taxon>
        <taxon>Fungi incertae sedis</taxon>
        <taxon>Mucoromycota</taxon>
        <taxon>Mortierellomycotina</taxon>
        <taxon>Mortierellomycetes</taxon>
        <taxon>Mortierellales</taxon>
        <taxon>Mortierellaceae</taxon>
        <taxon>Linnemannia</taxon>
    </lineage>
</organism>